<dbReference type="AlphaFoldDB" id="A0A6C0CVZ2"/>
<dbReference type="EMBL" id="MN739495">
    <property type="protein sequence ID" value="QHT08393.1"/>
    <property type="molecule type" value="Genomic_DNA"/>
</dbReference>
<organism evidence="1">
    <name type="scientific">viral metagenome</name>
    <dbReference type="NCBI Taxonomy" id="1070528"/>
    <lineage>
        <taxon>unclassified sequences</taxon>
        <taxon>metagenomes</taxon>
        <taxon>organismal metagenomes</taxon>
    </lineage>
</organism>
<sequence>MDFIEINDNQEDYENLGCVNESGIFDNNDSSNDVVGNFTQPPNLVDNQSFYRDFAKKNPQQYQQPQRQQFPRPILKQNVAQQKQQKKVTYDDILSSLNMKVVNGKLQIIRGEDTQQQQPPMQMGRQVAPSQTHAYPKQNDFYNKFLQAQQQQQMPEMVEEKEIELTPEQVAARQQYYKRLMMIQYIKKQQQKQHLGKVKSKKMKFV</sequence>
<name>A0A6C0CVZ2_9ZZZZ</name>
<accession>A0A6C0CVZ2</accession>
<reference evidence="1" key="1">
    <citation type="journal article" date="2020" name="Nature">
        <title>Giant virus diversity and host interactions through global metagenomics.</title>
        <authorList>
            <person name="Schulz F."/>
            <person name="Roux S."/>
            <person name="Paez-Espino D."/>
            <person name="Jungbluth S."/>
            <person name="Walsh D.A."/>
            <person name="Denef V.J."/>
            <person name="McMahon K.D."/>
            <person name="Konstantinidis K.T."/>
            <person name="Eloe-Fadrosh E.A."/>
            <person name="Kyrpides N.C."/>
            <person name="Woyke T."/>
        </authorList>
    </citation>
    <scope>NUCLEOTIDE SEQUENCE</scope>
    <source>
        <strain evidence="1">GVMAG-M-3300022752-66</strain>
    </source>
</reference>
<evidence type="ECO:0000313" key="1">
    <source>
        <dbReference type="EMBL" id="QHT08393.1"/>
    </source>
</evidence>
<protein>
    <submittedName>
        <fullName evidence="1">Uncharacterized protein</fullName>
    </submittedName>
</protein>
<proteinExistence type="predicted"/>